<keyword evidence="1 3" id="KW-0863">Zinc-finger</keyword>
<keyword evidence="2" id="KW-0862">Zinc</keyword>
<dbReference type="GO" id="GO:0006631">
    <property type="term" value="P:fatty acid metabolic process"/>
    <property type="evidence" value="ECO:0007669"/>
    <property type="project" value="InterPro"/>
</dbReference>
<feature type="chain" id="PRO_5029490888" evidence="4">
    <location>
        <begin position="18"/>
        <end position="295"/>
    </location>
</feature>
<organism evidence="6 7">
    <name type="scientific">Dimorphilus gyrociliatus</name>
    <dbReference type="NCBI Taxonomy" id="2664684"/>
    <lineage>
        <taxon>Eukaryota</taxon>
        <taxon>Metazoa</taxon>
        <taxon>Spiralia</taxon>
        <taxon>Lophotrochozoa</taxon>
        <taxon>Annelida</taxon>
        <taxon>Polychaeta</taxon>
        <taxon>Polychaeta incertae sedis</taxon>
        <taxon>Dinophilidae</taxon>
        <taxon>Dimorphilus</taxon>
    </lineage>
</organism>
<dbReference type="SUPFAM" id="SSF57850">
    <property type="entry name" value="RING/U-box"/>
    <property type="match status" value="1"/>
</dbReference>
<reference evidence="6 7" key="1">
    <citation type="submission" date="2020-08" db="EMBL/GenBank/DDBJ databases">
        <authorList>
            <person name="Hejnol A."/>
        </authorList>
    </citation>
    <scope>NUCLEOTIDE SEQUENCE [LARGE SCALE GENOMIC DNA]</scope>
</reference>
<keyword evidence="4" id="KW-0732">Signal</keyword>
<comment type="caution">
    <text evidence="6">The sequence shown here is derived from an EMBL/GenBank/DDBJ whole genome shotgun (WGS) entry which is preliminary data.</text>
</comment>
<evidence type="ECO:0000256" key="2">
    <source>
        <dbReference type="ARBA" id="ARBA00022833"/>
    </source>
</evidence>
<evidence type="ECO:0000313" key="6">
    <source>
        <dbReference type="EMBL" id="CAD5121621.1"/>
    </source>
</evidence>
<sequence>MVCIAVLGCGLLGVKIAGEMAYHGHKVKLYDSNLTALNAVYDKIEEDKEWMKSEGLLSNNTFIGQIYCLSRLEDAVKHADFVFEAVVDDLPIKQDLFERVTQCCPPNCIVATNTLRLDITAIVERATNKERTVGLRFLYPVYYIPEVEITPGGFTSGKTIETVRQVLENMGKTLFFRSGSEPLVLSEEQREERKKACIGRLKENCGVDYVFSGNLPELGHRASIGSGINYDQTNSNMSDADRDCAICMDRTRDCLLCPCHHMVTCTECAKSLLNRRDGCPICRTDITEMIRVYHS</sequence>
<accession>A0A7I8W1T6</accession>
<dbReference type="SMART" id="SM00184">
    <property type="entry name" value="RING"/>
    <property type="match status" value="1"/>
</dbReference>
<dbReference type="InterPro" id="IPR001841">
    <property type="entry name" value="Znf_RING"/>
</dbReference>
<dbReference type="OrthoDB" id="2021159at2759"/>
<dbReference type="GO" id="GO:0016491">
    <property type="term" value="F:oxidoreductase activity"/>
    <property type="evidence" value="ECO:0007669"/>
    <property type="project" value="TreeGrafter"/>
</dbReference>
<evidence type="ECO:0000256" key="1">
    <source>
        <dbReference type="ARBA" id="ARBA00022771"/>
    </source>
</evidence>
<name>A0A7I8W1T6_9ANNE</name>
<dbReference type="Gene3D" id="3.40.50.720">
    <property type="entry name" value="NAD(P)-binding Rossmann-like Domain"/>
    <property type="match status" value="1"/>
</dbReference>
<dbReference type="Pfam" id="PF13920">
    <property type="entry name" value="zf-C3HC4_3"/>
    <property type="match status" value="1"/>
</dbReference>
<dbReference type="EMBL" id="CAJFCJ010000014">
    <property type="protein sequence ID" value="CAD5121621.1"/>
    <property type="molecule type" value="Genomic_DNA"/>
</dbReference>
<keyword evidence="7" id="KW-1185">Reference proteome</keyword>
<evidence type="ECO:0000256" key="4">
    <source>
        <dbReference type="SAM" id="SignalP"/>
    </source>
</evidence>
<dbReference type="SUPFAM" id="SSF51735">
    <property type="entry name" value="NAD(P)-binding Rossmann-fold domains"/>
    <property type="match status" value="1"/>
</dbReference>
<keyword evidence="1 3" id="KW-0479">Metal-binding</keyword>
<evidence type="ECO:0000256" key="3">
    <source>
        <dbReference type="PROSITE-ProRule" id="PRU00175"/>
    </source>
</evidence>
<protein>
    <submittedName>
        <fullName evidence="6">DgyrCDS10115</fullName>
    </submittedName>
</protein>
<dbReference type="InterPro" id="IPR006176">
    <property type="entry name" value="3-OHacyl-CoA_DH_NAD-bd"/>
</dbReference>
<dbReference type="Proteomes" id="UP000549394">
    <property type="component" value="Unassembled WGS sequence"/>
</dbReference>
<dbReference type="AlphaFoldDB" id="A0A7I8W1T6"/>
<dbReference type="InterPro" id="IPR013083">
    <property type="entry name" value="Znf_RING/FYVE/PHD"/>
</dbReference>
<dbReference type="Pfam" id="PF02737">
    <property type="entry name" value="3HCDH_N"/>
    <property type="match status" value="1"/>
</dbReference>
<evidence type="ECO:0000313" key="7">
    <source>
        <dbReference type="Proteomes" id="UP000549394"/>
    </source>
</evidence>
<dbReference type="GO" id="GO:0008270">
    <property type="term" value="F:zinc ion binding"/>
    <property type="evidence" value="ECO:0007669"/>
    <property type="project" value="UniProtKB-KW"/>
</dbReference>
<evidence type="ECO:0000259" key="5">
    <source>
        <dbReference type="PROSITE" id="PS50089"/>
    </source>
</evidence>
<dbReference type="PANTHER" id="PTHR48075">
    <property type="entry name" value="3-HYDROXYACYL-COA DEHYDROGENASE FAMILY PROTEIN"/>
    <property type="match status" value="1"/>
</dbReference>
<dbReference type="Gene3D" id="3.30.40.10">
    <property type="entry name" value="Zinc/RING finger domain, C3HC4 (zinc finger)"/>
    <property type="match status" value="1"/>
</dbReference>
<gene>
    <name evidence="6" type="ORF">DGYR_LOCUS9551</name>
</gene>
<dbReference type="InterPro" id="IPR036291">
    <property type="entry name" value="NAD(P)-bd_dom_sf"/>
</dbReference>
<dbReference type="PROSITE" id="PS50089">
    <property type="entry name" value="ZF_RING_2"/>
    <property type="match status" value="1"/>
</dbReference>
<dbReference type="GO" id="GO:0070403">
    <property type="term" value="F:NAD+ binding"/>
    <property type="evidence" value="ECO:0007669"/>
    <property type="project" value="InterPro"/>
</dbReference>
<dbReference type="PANTHER" id="PTHR48075:SF5">
    <property type="entry name" value="3-HYDROXYBUTYRYL-COA DEHYDROGENASE"/>
    <property type="match status" value="1"/>
</dbReference>
<feature type="signal peptide" evidence="4">
    <location>
        <begin position="1"/>
        <end position="17"/>
    </location>
</feature>
<feature type="domain" description="RING-type" evidence="5">
    <location>
        <begin position="244"/>
        <end position="283"/>
    </location>
</feature>
<proteinExistence type="predicted"/>